<dbReference type="InterPro" id="IPR003594">
    <property type="entry name" value="HATPase_dom"/>
</dbReference>
<keyword evidence="14" id="KW-1185">Reference proteome</keyword>
<evidence type="ECO:0000256" key="1">
    <source>
        <dbReference type="ARBA" id="ARBA00000085"/>
    </source>
</evidence>
<evidence type="ECO:0000256" key="6">
    <source>
        <dbReference type="ARBA" id="ARBA00022777"/>
    </source>
</evidence>
<feature type="transmembrane region" description="Helical" evidence="9">
    <location>
        <begin position="94"/>
        <end position="115"/>
    </location>
</feature>
<feature type="transmembrane region" description="Helical" evidence="9">
    <location>
        <begin position="34"/>
        <end position="50"/>
    </location>
</feature>
<dbReference type="Gene3D" id="1.20.5.1930">
    <property type="match status" value="1"/>
</dbReference>
<evidence type="ECO:0000313" key="13">
    <source>
        <dbReference type="EMBL" id="SDT06164.1"/>
    </source>
</evidence>
<dbReference type="PANTHER" id="PTHR24421:SF10">
    <property type="entry name" value="NITRATE_NITRITE SENSOR PROTEIN NARQ"/>
    <property type="match status" value="1"/>
</dbReference>
<dbReference type="EC" id="2.7.13.3" evidence="2"/>
<keyword evidence="4" id="KW-0808">Transferase</keyword>
<dbReference type="InterPro" id="IPR050482">
    <property type="entry name" value="Sensor_HK_TwoCompSys"/>
</dbReference>
<feature type="transmembrane region" description="Helical" evidence="9">
    <location>
        <begin position="122"/>
        <end position="142"/>
    </location>
</feature>
<dbReference type="InterPro" id="IPR011712">
    <property type="entry name" value="Sig_transdc_His_kin_sub3_dim/P"/>
</dbReference>
<reference evidence="13" key="1">
    <citation type="submission" date="2016-10" db="EMBL/GenBank/DDBJ databases">
        <authorList>
            <person name="Varghese N."/>
            <person name="Submissions S."/>
        </authorList>
    </citation>
    <scope>NUCLEOTIDE SEQUENCE [LARGE SCALE GENOMIC DNA]</scope>
    <source>
        <strain evidence="13">DSM 22082</strain>
    </source>
</reference>
<keyword evidence="6 13" id="KW-0418">Kinase</keyword>
<evidence type="ECO:0000256" key="5">
    <source>
        <dbReference type="ARBA" id="ARBA00022741"/>
    </source>
</evidence>
<dbReference type="CDD" id="cd16917">
    <property type="entry name" value="HATPase_UhpB-NarQ-NarX-like"/>
    <property type="match status" value="1"/>
</dbReference>
<dbReference type="Pfam" id="PF02518">
    <property type="entry name" value="HATPase_c"/>
    <property type="match status" value="1"/>
</dbReference>
<sequence>MWLVDLLVAVGVFVYNLPTMPASALHLIDNPGGYAALTVLSLVMCAIYILRRRFPLAVLGAMLALACAQLLFGAPIIMADIILLFAVYTVATRYAWTVSLSAALVVVGWLLAVVIPNLGDDFIDVGQLGVLVVVTLWVWTWGTLVRIRRQYTSGLQERAEQAERERETNARIAVTNERARIAREIHDIVSHSLSVVVVMSDGAAAKVDSEPERAKSAMLGVRDTGRTALTEMRRMLGVLRDDEPGSHAPQPGIGQLDALVEQSRAAGLPVTLAIEGEATSVPDGVGLTIYRLVQEALTNMRKHAGPNLTRADVRLEYRQDEVEVCITDNGQGPVNDRPDSNGHGLVGMRERVAAHGGTFTAGARESSGFEITAVLPVEGGS</sequence>
<dbReference type="InterPro" id="IPR036890">
    <property type="entry name" value="HATPase_C_sf"/>
</dbReference>
<feature type="transmembrane region" description="Helical" evidence="9">
    <location>
        <begin position="62"/>
        <end position="88"/>
    </location>
</feature>
<evidence type="ECO:0000313" key="14">
    <source>
        <dbReference type="Proteomes" id="UP000199700"/>
    </source>
</evidence>
<accession>A0A1H1XA51</accession>
<dbReference type="Proteomes" id="UP000199700">
    <property type="component" value="Chromosome"/>
</dbReference>
<gene>
    <name evidence="13" type="ORF">SAMN04489751_3647</name>
</gene>
<feature type="domain" description="Histidine kinase/HSP90-like ATPase" evidence="10">
    <location>
        <begin position="287"/>
        <end position="378"/>
    </location>
</feature>
<evidence type="ECO:0000259" key="11">
    <source>
        <dbReference type="Pfam" id="PF07730"/>
    </source>
</evidence>
<keyword evidence="3" id="KW-0597">Phosphoprotein</keyword>
<evidence type="ECO:0000256" key="7">
    <source>
        <dbReference type="ARBA" id="ARBA00022840"/>
    </source>
</evidence>
<dbReference type="SUPFAM" id="SSF55874">
    <property type="entry name" value="ATPase domain of HSP90 chaperone/DNA topoisomerase II/histidine kinase"/>
    <property type="match status" value="1"/>
</dbReference>
<keyword evidence="9" id="KW-0812">Transmembrane</keyword>
<evidence type="ECO:0000256" key="2">
    <source>
        <dbReference type="ARBA" id="ARBA00012438"/>
    </source>
</evidence>
<dbReference type="Pfam" id="PF07730">
    <property type="entry name" value="HisKA_3"/>
    <property type="match status" value="1"/>
</dbReference>
<dbReference type="EMBL" id="LT629739">
    <property type="protein sequence ID" value="SDT06164.1"/>
    <property type="molecule type" value="Genomic_DNA"/>
</dbReference>
<keyword evidence="9" id="KW-1133">Transmembrane helix</keyword>
<evidence type="ECO:0000256" key="8">
    <source>
        <dbReference type="ARBA" id="ARBA00023012"/>
    </source>
</evidence>
<feature type="domain" description="DUF7134" evidence="12">
    <location>
        <begin position="2"/>
        <end position="149"/>
    </location>
</feature>
<dbReference type="GO" id="GO:0046983">
    <property type="term" value="F:protein dimerization activity"/>
    <property type="evidence" value="ECO:0007669"/>
    <property type="project" value="InterPro"/>
</dbReference>
<protein>
    <recommendedName>
        <fullName evidence="2">histidine kinase</fullName>
        <ecNumber evidence="2">2.7.13.3</ecNumber>
    </recommendedName>
</protein>
<dbReference type="GO" id="GO:0005524">
    <property type="term" value="F:ATP binding"/>
    <property type="evidence" value="ECO:0007669"/>
    <property type="project" value="UniProtKB-KW"/>
</dbReference>
<dbReference type="PANTHER" id="PTHR24421">
    <property type="entry name" value="NITRATE/NITRITE SENSOR PROTEIN NARX-RELATED"/>
    <property type="match status" value="1"/>
</dbReference>
<dbReference type="Pfam" id="PF23539">
    <property type="entry name" value="DUF7134"/>
    <property type="match status" value="1"/>
</dbReference>
<evidence type="ECO:0000256" key="9">
    <source>
        <dbReference type="SAM" id="Phobius"/>
    </source>
</evidence>
<dbReference type="RefSeq" id="WP_407922863.1">
    <property type="nucleotide sequence ID" value="NZ_LT629739.1"/>
</dbReference>
<dbReference type="STRING" id="629680.SAMN04489751_3647"/>
<evidence type="ECO:0000259" key="12">
    <source>
        <dbReference type="Pfam" id="PF23539"/>
    </source>
</evidence>
<feature type="domain" description="Signal transduction histidine kinase subgroup 3 dimerisation and phosphoacceptor" evidence="11">
    <location>
        <begin position="177"/>
        <end position="242"/>
    </location>
</feature>
<dbReference type="GO" id="GO:0000155">
    <property type="term" value="F:phosphorelay sensor kinase activity"/>
    <property type="evidence" value="ECO:0007669"/>
    <property type="project" value="InterPro"/>
</dbReference>
<evidence type="ECO:0000259" key="10">
    <source>
        <dbReference type="Pfam" id="PF02518"/>
    </source>
</evidence>
<keyword evidence="8" id="KW-0902">Two-component regulatory system</keyword>
<organism evidence="13 14">
    <name type="scientific">Brevibacterium sandarakinum</name>
    <dbReference type="NCBI Taxonomy" id="629680"/>
    <lineage>
        <taxon>Bacteria</taxon>
        <taxon>Bacillati</taxon>
        <taxon>Actinomycetota</taxon>
        <taxon>Actinomycetes</taxon>
        <taxon>Micrococcales</taxon>
        <taxon>Brevibacteriaceae</taxon>
        <taxon>Brevibacterium</taxon>
    </lineage>
</organism>
<keyword evidence="5" id="KW-0547">Nucleotide-binding</keyword>
<name>A0A1H1XA51_BRESA</name>
<evidence type="ECO:0000256" key="4">
    <source>
        <dbReference type="ARBA" id="ARBA00022679"/>
    </source>
</evidence>
<dbReference type="AlphaFoldDB" id="A0A1H1XA51"/>
<proteinExistence type="predicted"/>
<dbReference type="InterPro" id="IPR055558">
    <property type="entry name" value="DUF7134"/>
</dbReference>
<dbReference type="GO" id="GO:0016020">
    <property type="term" value="C:membrane"/>
    <property type="evidence" value="ECO:0007669"/>
    <property type="project" value="InterPro"/>
</dbReference>
<keyword evidence="7" id="KW-0067">ATP-binding</keyword>
<comment type="catalytic activity">
    <reaction evidence="1">
        <text>ATP + protein L-histidine = ADP + protein N-phospho-L-histidine.</text>
        <dbReference type="EC" id="2.7.13.3"/>
    </reaction>
</comment>
<keyword evidence="9" id="KW-0472">Membrane</keyword>
<evidence type="ECO:0000256" key="3">
    <source>
        <dbReference type="ARBA" id="ARBA00022553"/>
    </source>
</evidence>
<dbReference type="Gene3D" id="3.30.565.10">
    <property type="entry name" value="Histidine kinase-like ATPase, C-terminal domain"/>
    <property type="match status" value="1"/>
</dbReference>